<feature type="transmembrane region" description="Helical" evidence="8">
    <location>
        <begin position="1491"/>
        <end position="1510"/>
    </location>
</feature>
<protein>
    <recommendedName>
        <fullName evidence="9">Ion transport domain-containing protein</fullName>
    </recommendedName>
</protein>
<feature type="transmembrane region" description="Helical" evidence="8">
    <location>
        <begin position="1971"/>
        <end position="1989"/>
    </location>
</feature>
<dbReference type="Gene3D" id="2.130.10.10">
    <property type="entry name" value="YVTN repeat-like/Quinoprotein amine dehydrogenase"/>
    <property type="match status" value="3"/>
</dbReference>
<evidence type="ECO:0000313" key="11">
    <source>
        <dbReference type="Proteomes" id="UP000626109"/>
    </source>
</evidence>
<comment type="subcellular location">
    <subcellularLocation>
        <location evidence="1">Membrane</location>
        <topology evidence="1">Multi-pass membrane protein</topology>
    </subcellularLocation>
</comment>
<dbReference type="InterPro" id="IPR015943">
    <property type="entry name" value="WD40/YVTN_repeat-like_dom_sf"/>
</dbReference>
<dbReference type="Pfam" id="PF00520">
    <property type="entry name" value="Ion_trans"/>
    <property type="match status" value="1"/>
</dbReference>
<dbReference type="GO" id="GO:0098703">
    <property type="term" value="P:calcium ion import across plasma membrane"/>
    <property type="evidence" value="ECO:0007669"/>
    <property type="project" value="TreeGrafter"/>
</dbReference>
<evidence type="ECO:0000313" key="10">
    <source>
        <dbReference type="EMBL" id="CAE8742327.1"/>
    </source>
</evidence>
<evidence type="ECO:0000256" key="7">
    <source>
        <dbReference type="SAM" id="MobiDB-lite"/>
    </source>
</evidence>
<feature type="transmembrane region" description="Helical" evidence="8">
    <location>
        <begin position="1522"/>
        <end position="1543"/>
    </location>
</feature>
<dbReference type="PANTHER" id="PTHR10582">
    <property type="entry name" value="TRANSIENT RECEPTOR POTENTIAL ION CHANNEL PROTEIN"/>
    <property type="match status" value="1"/>
</dbReference>
<dbReference type="InterPro" id="IPR011047">
    <property type="entry name" value="Quinoprotein_ADH-like_sf"/>
</dbReference>
<keyword evidence="4" id="KW-0677">Repeat</keyword>
<dbReference type="Gene3D" id="1.25.40.20">
    <property type="entry name" value="Ankyrin repeat-containing domain"/>
    <property type="match status" value="1"/>
</dbReference>
<dbReference type="SMART" id="SM00320">
    <property type="entry name" value="WD40"/>
    <property type="match status" value="7"/>
</dbReference>
<comment type="similarity">
    <text evidence="2">Belongs to the peroxisomal membrane protein PXMP2/4 family.</text>
</comment>
<dbReference type="InterPro" id="IPR036322">
    <property type="entry name" value="WD40_repeat_dom_sf"/>
</dbReference>
<gene>
    <name evidence="10" type="ORF">PGLA2088_LOCUS50921</name>
</gene>
<evidence type="ECO:0000256" key="4">
    <source>
        <dbReference type="ARBA" id="ARBA00022737"/>
    </source>
</evidence>
<dbReference type="Pfam" id="PF04117">
    <property type="entry name" value="Mpv17_PMP22"/>
    <property type="match status" value="1"/>
</dbReference>
<feature type="domain" description="Ion transport" evidence="9">
    <location>
        <begin position="1408"/>
        <end position="1654"/>
    </location>
</feature>
<evidence type="ECO:0000256" key="6">
    <source>
        <dbReference type="ARBA" id="ARBA00023136"/>
    </source>
</evidence>
<evidence type="ECO:0000256" key="8">
    <source>
        <dbReference type="SAM" id="Phobius"/>
    </source>
</evidence>
<keyword evidence="3 8" id="KW-0812">Transmembrane</keyword>
<keyword evidence="5 8" id="KW-1133">Transmembrane helix</keyword>
<dbReference type="Proteomes" id="UP000626109">
    <property type="component" value="Unassembled WGS sequence"/>
</dbReference>
<dbReference type="InterPro" id="IPR007248">
    <property type="entry name" value="Mpv17_PMP22"/>
</dbReference>
<keyword evidence="6 8" id="KW-0472">Membrane</keyword>
<feature type="transmembrane region" description="Helical" evidence="8">
    <location>
        <begin position="1928"/>
        <end position="1950"/>
    </location>
</feature>
<reference evidence="10" key="1">
    <citation type="submission" date="2021-02" db="EMBL/GenBank/DDBJ databases">
        <authorList>
            <person name="Dougan E. K."/>
            <person name="Rhodes N."/>
            <person name="Thang M."/>
            <person name="Chan C."/>
        </authorList>
    </citation>
    <scope>NUCLEOTIDE SEQUENCE</scope>
</reference>
<evidence type="ECO:0000256" key="1">
    <source>
        <dbReference type="ARBA" id="ARBA00004141"/>
    </source>
</evidence>
<name>A0A813LSQ8_POLGL</name>
<sequence>MGRHPASIHPDSYTLRSLSSVAGVKNAENKMLGPYGGNGSDTYLSEAAAAPAFMPPLPSPTLLLDTKSQDNNNYNNNSNNNHSSAADLLRLGQGQAFQDHLLQALDQKRCLRSAVLAAPCLKDGADASCISARPGSQRSLLLVGSSKGAVSLWDVVPSTLSTAAGEAAATLQLGNRPVSAACWSPGGSSFAAACEGPDLRGKTASATTQKALAQSAVAKSGRGLGPGAAAPGARSLGSFICIFDLHAGDDPGSACELLELLAVERDWGVEALSFCDNGSRLAVAASAGLYSWVVILDVDSGLEEARLALPRCRLRSLKYAPSPPGSVCCASLIIAADQKLLLWAPQRRPAQSLDAKSGSVSRFSWPWWCRKNNGSGEPACATAIMSYNYNAAATFSQTRHVEVSYTTAVKVTPLQDLRFDGDSMSVFAVSAGGPASLCGVQGGAGWLLLGWKLRKGDGWGPLIVPKENKEAWGILEGSEPMVLVFQAPDCVQSLACATQVRCAAASPDGALLAAGCEKPNTAHAHESDSSNSPPTLIIWSLENQEPWRARAVSIGSVRSISWVSNSTLVVAHDKAVSLVNAETGGVAREWSFFPLQVSSVEAVVGKSWIAVSLDQRSSRNHRVAGQILLFGLDAGGSTTLPIAANAVVGGLATVVAGSDGGKLLALGGADLGPGIAPRSNSQEGQLPVGLSLSNIDLQSMSPQSRKPTGISMWHFGTTLIEKRSSLGTGAVAKSVALSDDSLLVACFSHRQGEGATLMKAFHAKSGEELCRIEHHDALNCVASSGSADEGIVAAAGQGRYHPPVGVVCWIGKSSAVSPGLERGGIPSILDDKLCCSTQGNEVMSLAFLPGSPNTGENDSRRAVPGGRWLAGGLKDGTVCIWSLTQPGSAKLLRELRTEVQGPVRCLAFVQDGQRSISASAPSRLPMASAKSPPGVGRQSPRAGRNNNIINNNNKIEAMPYFGHECPPALIACSGTGPRLVVHESRVGLLRNSLDIGAGTEAVFVYGASASARSALKITTLKFAASGRVLFAGDSAGCVHIFGLGHALDPHQPQKQLKHHRILSLGGAISALSLKGDQLMRVMCLRALVVPEAAAGSSSVFEAEAGAGSTPDNQQGAKHHEVLVYDLENPSLEFLLPDLKLGVHDRPEALRAQLEELPRLIHQRLLPGLLGWSLLHLCASRGLARHARLLVGMMASPLSQDAQGRNALDVALDHHEFGVAEDLLAVLTEQARGSFSANQDGQAKTTSIVAAALPAEHLALSRTVVRLLGYGVAGLPDFLDIACCGPARLGSHSLGSVLEEQSSAQTFRAALLSGEMRICTSRAPSFRHGASEFQGLVPRFAETGIAEHPAEVSVSYLRGALDSDIGLVVAMRQANEDILRTKFAHVVLEHKWNTSVKSQFIMDCVVYLVYMAVFFVWCWTGPMGLAEEHAEAPSEVGGVIFQLASAALVVFTAFFIWEEATQLWFEVKRSKENAGNGAVAAFHGASNYFTTWNILDLLRILLVGVAIIWSYSDREAFFSGDGLSLLSFTVLVVWSRLISFLRAFQNTGHLVRTFITIFWDIRMFFVLLALMGCAFASAFGILFQQPLNSTGLEGALWFVFRNAIGEGNSAPEGGDETTLTAKVLMLLLVIVLYLVMTNFLIAIMSDSFDRVQDNAEVARNLMRLELVYEAEVTASAEAAGRAPPRSYIFTCEGVRFANASRSEADQAADKWEGRVKQVEKTVRRESRMTSAALADQGHRLAAIEDRVSGIEANFNQGQARIQEALERLLEMRSPCGAERSLVAVASPTLRAQLCSTVLEAIFWNHVALREVLPFSRGIREAGPSGVGQSPVNLGRLRPWVPWVKTAAQSACISAAADLTTQWAVSEKKVDPSEGNGSSSSNMGGFDFRRAASYGAFGFFYSGFVSRLFYLKADSVFGVQSTFAVVSKKMAADTLVHAPLLYVPVFYLMTGLCQGHSLLDTLDRLNSQYLDTLKAYCMIWPGAIFVMFWAVPERNRIIFTSCCGFFEKCIYSWLELRSRSPGLAI</sequence>
<dbReference type="GO" id="GO:0005886">
    <property type="term" value="C:plasma membrane"/>
    <property type="evidence" value="ECO:0007669"/>
    <property type="project" value="TreeGrafter"/>
</dbReference>
<dbReference type="SUPFAM" id="SSF50978">
    <property type="entry name" value="WD40 repeat-like"/>
    <property type="match status" value="2"/>
</dbReference>
<dbReference type="InterPro" id="IPR001680">
    <property type="entry name" value="WD40_rpt"/>
</dbReference>
<dbReference type="SUPFAM" id="SSF81324">
    <property type="entry name" value="Voltage-gated potassium channels"/>
    <property type="match status" value="1"/>
</dbReference>
<evidence type="ECO:0000259" key="9">
    <source>
        <dbReference type="Pfam" id="PF00520"/>
    </source>
</evidence>
<dbReference type="EMBL" id="CAJNNW010037496">
    <property type="protein sequence ID" value="CAE8742327.1"/>
    <property type="molecule type" value="Genomic_DNA"/>
</dbReference>
<dbReference type="GO" id="GO:0005216">
    <property type="term" value="F:monoatomic ion channel activity"/>
    <property type="evidence" value="ECO:0007669"/>
    <property type="project" value="InterPro"/>
</dbReference>
<feature type="transmembrane region" description="Helical" evidence="8">
    <location>
        <begin position="1622"/>
        <end position="1642"/>
    </location>
</feature>
<organism evidence="10 11">
    <name type="scientific">Polarella glacialis</name>
    <name type="common">Dinoflagellate</name>
    <dbReference type="NCBI Taxonomy" id="89957"/>
    <lineage>
        <taxon>Eukaryota</taxon>
        <taxon>Sar</taxon>
        <taxon>Alveolata</taxon>
        <taxon>Dinophyceae</taxon>
        <taxon>Suessiales</taxon>
        <taxon>Suessiaceae</taxon>
        <taxon>Polarella</taxon>
    </lineage>
</organism>
<dbReference type="InterPro" id="IPR024862">
    <property type="entry name" value="TRPV"/>
</dbReference>
<evidence type="ECO:0000256" key="3">
    <source>
        <dbReference type="ARBA" id="ARBA00022692"/>
    </source>
</evidence>
<accession>A0A813LSQ8</accession>
<comment type="caution">
    <text evidence="10">The sequence shown here is derived from an EMBL/GenBank/DDBJ whole genome shotgun (WGS) entry which is preliminary data.</text>
</comment>
<dbReference type="PANTHER" id="PTHR10582:SF2">
    <property type="entry name" value="INACTIVE"/>
    <property type="match status" value="1"/>
</dbReference>
<evidence type="ECO:0000256" key="2">
    <source>
        <dbReference type="ARBA" id="ARBA00006824"/>
    </source>
</evidence>
<dbReference type="Gene3D" id="1.10.287.70">
    <property type="match status" value="1"/>
</dbReference>
<feature type="transmembrane region" description="Helical" evidence="8">
    <location>
        <begin position="1164"/>
        <end position="1183"/>
    </location>
</feature>
<dbReference type="InterPro" id="IPR036770">
    <property type="entry name" value="Ankyrin_rpt-contain_sf"/>
</dbReference>
<proteinExistence type="inferred from homology"/>
<feature type="region of interest" description="Disordered" evidence="7">
    <location>
        <begin position="917"/>
        <end position="949"/>
    </location>
</feature>
<feature type="transmembrane region" description="Helical" evidence="8">
    <location>
        <begin position="1563"/>
        <end position="1582"/>
    </location>
</feature>
<feature type="transmembrane region" description="Helical" evidence="8">
    <location>
        <begin position="1399"/>
        <end position="1418"/>
    </location>
</feature>
<evidence type="ECO:0000256" key="5">
    <source>
        <dbReference type="ARBA" id="ARBA00022989"/>
    </source>
</evidence>
<dbReference type="InterPro" id="IPR005821">
    <property type="entry name" value="Ion_trans_dom"/>
</dbReference>
<feature type="transmembrane region" description="Helical" evidence="8">
    <location>
        <begin position="1889"/>
        <end position="1908"/>
    </location>
</feature>
<feature type="transmembrane region" description="Helical" evidence="8">
    <location>
        <begin position="1438"/>
        <end position="1456"/>
    </location>
</feature>
<dbReference type="SUPFAM" id="SSF50998">
    <property type="entry name" value="Quinoprotein alcohol dehydrogenase-like"/>
    <property type="match status" value="1"/>
</dbReference>